<keyword evidence="3 7" id="KW-0210">Decarboxylase</keyword>
<evidence type="ECO:0000256" key="3">
    <source>
        <dbReference type="ARBA" id="ARBA00022793"/>
    </source>
</evidence>
<evidence type="ECO:0000313" key="10">
    <source>
        <dbReference type="EMBL" id="MBE9255120.1"/>
    </source>
</evidence>
<dbReference type="InterPro" id="IPR014732">
    <property type="entry name" value="OMPdecase"/>
</dbReference>
<feature type="binding site" evidence="7">
    <location>
        <position position="118"/>
    </location>
    <ligand>
        <name>substrate</name>
    </ligand>
</feature>
<protein>
    <recommendedName>
        <fullName evidence="7">Orotidine 5'-phosphate decarboxylase</fullName>
        <ecNumber evidence="7">4.1.1.23</ecNumber>
    </recommendedName>
    <alternativeName>
        <fullName evidence="7">OMP decarboxylase</fullName>
        <shortName evidence="7">OMPDCase</shortName>
        <shortName evidence="7">OMPdecase</shortName>
    </alternativeName>
</protein>
<dbReference type="PANTHER" id="PTHR32119:SF2">
    <property type="entry name" value="OROTIDINE 5'-PHOSPHATE DECARBOXYLASE"/>
    <property type="match status" value="1"/>
</dbReference>
<reference evidence="10 11" key="1">
    <citation type="submission" date="2020-10" db="EMBL/GenBank/DDBJ databases">
        <authorList>
            <person name="Castelo-Branco R."/>
            <person name="Eusebio N."/>
            <person name="Adriana R."/>
            <person name="Vieira A."/>
            <person name="Brugerolle De Fraissinette N."/>
            <person name="Rezende De Castro R."/>
            <person name="Schneider M.P."/>
            <person name="Vasconcelos V."/>
            <person name="Leao P.N."/>
        </authorList>
    </citation>
    <scope>NUCLEOTIDE SEQUENCE [LARGE SCALE GENOMIC DNA]</scope>
    <source>
        <strain evidence="10 11">LEGE 00031</strain>
    </source>
</reference>
<dbReference type="NCBIfam" id="NF001273">
    <property type="entry name" value="PRK00230.1"/>
    <property type="match status" value="1"/>
</dbReference>
<feature type="domain" description="Orotidine 5'-phosphate decarboxylase" evidence="9">
    <location>
        <begin position="5"/>
        <end position="225"/>
    </location>
</feature>
<dbReference type="InterPro" id="IPR047596">
    <property type="entry name" value="OMPdecase_bac"/>
</dbReference>
<evidence type="ECO:0000256" key="8">
    <source>
        <dbReference type="RuleBase" id="RU000512"/>
    </source>
</evidence>
<evidence type="ECO:0000256" key="1">
    <source>
        <dbReference type="ARBA" id="ARBA00002356"/>
    </source>
</evidence>
<feature type="binding site" evidence="7">
    <location>
        <position position="11"/>
    </location>
    <ligand>
        <name>substrate</name>
    </ligand>
</feature>
<evidence type="ECO:0000256" key="5">
    <source>
        <dbReference type="ARBA" id="ARBA00023239"/>
    </source>
</evidence>
<dbReference type="CDD" id="cd04725">
    <property type="entry name" value="OMP_decarboxylase_like"/>
    <property type="match status" value="1"/>
</dbReference>
<accession>A0ABR9VUT5</accession>
<dbReference type="GO" id="GO:0004590">
    <property type="term" value="F:orotidine-5'-phosphate decarboxylase activity"/>
    <property type="evidence" value="ECO:0007669"/>
    <property type="project" value="UniProtKB-EC"/>
</dbReference>
<evidence type="ECO:0000256" key="2">
    <source>
        <dbReference type="ARBA" id="ARBA00004861"/>
    </source>
</evidence>
<dbReference type="InterPro" id="IPR018089">
    <property type="entry name" value="OMPdecase_AS"/>
</dbReference>
<name>A0ABR9VUT5_9SYNC</name>
<dbReference type="InterPro" id="IPR013785">
    <property type="entry name" value="Aldolase_TIM"/>
</dbReference>
<feature type="binding site" evidence="7">
    <location>
        <position position="180"/>
    </location>
    <ligand>
        <name>substrate</name>
    </ligand>
</feature>
<evidence type="ECO:0000313" key="11">
    <source>
        <dbReference type="Proteomes" id="UP000658720"/>
    </source>
</evidence>
<evidence type="ECO:0000256" key="6">
    <source>
        <dbReference type="ARBA" id="ARBA00049157"/>
    </source>
</evidence>
<keyword evidence="5 7" id="KW-0456">Lyase</keyword>
<dbReference type="InterPro" id="IPR001754">
    <property type="entry name" value="OMPdeCOase_dom"/>
</dbReference>
<gene>
    <name evidence="7 10" type="primary">pyrF</name>
    <name evidence="10" type="ORF">IQ217_14990</name>
</gene>
<dbReference type="SUPFAM" id="SSF51366">
    <property type="entry name" value="Ribulose-phoshate binding barrel"/>
    <property type="match status" value="1"/>
</dbReference>
<comment type="pathway">
    <text evidence="2 7 8">Pyrimidine metabolism; UMP biosynthesis via de novo pathway; UMP from orotate: step 2/2.</text>
</comment>
<dbReference type="Proteomes" id="UP000658720">
    <property type="component" value="Unassembled WGS sequence"/>
</dbReference>
<dbReference type="HAMAP" id="MF_01200_B">
    <property type="entry name" value="OMPdecase_type1_B"/>
    <property type="match status" value="1"/>
</dbReference>
<dbReference type="PANTHER" id="PTHR32119">
    <property type="entry name" value="OROTIDINE 5'-PHOSPHATE DECARBOXYLASE"/>
    <property type="match status" value="1"/>
</dbReference>
<feature type="binding site" evidence="7">
    <location>
        <position position="210"/>
    </location>
    <ligand>
        <name>substrate</name>
    </ligand>
</feature>
<feature type="active site" description="Proton donor" evidence="7">
    <location>
        <position position="61"/>
    </location>
</feature>
<comment type="subunit">
    <text evidence="7">Homodimer.</text>
</comment>
<dbReference type="SMART" id="SM00934">
    <property type="entry name" value="OMPdecase"/>
    <property type="match status" value="1"/>
</dbReference>
<sequence length="231" mass="24667">MTPDQVIVALDVPDLPKAIALVDRLPGVNFWKVGLELFVGAGPGVLAELKDRGKRIFLDLKFHDIPNTVLGACLSASRYEVDLLTLHATAGSQALTLAAQAMAPLEHPPKLLAITLLTSIGDRQLREELQQPLAVEDYVSAMAQLAQNAGIDGAVCSPQEVAKLRQICGPDFLLVTPGVRPLWSAQGDQQRVTTPSQAIAAGANYVVIGRPITADPNPEAAWERLCQDLAV</sequence>
<feature type="binding site" evidence="7">
    <location>
        <begin position="59"/>
        <end position="68"/>
    </location>
    <ligand>
        <name>substrate</name>
    </ligand>
</feature>
<comment type="caution">
    <text evidence="10">The sequence shown here is derived from an EMBL/GenBank/DDBJ whole genome shotgun (WGS) entry which is preliminary data.</text>
</comment>
<comment type="function">
    <text evidence="1 7">Catalyzes the decarboxylation of orotidine 5'-monophosphate (OMP) to uridine 5'-monophosphate (UMP).</text>
</comment>
<feature type="binding site" evidence="7">
    <location>
        <position position="32"/>
    </location>
    <ligand>
        <name>substrate</name>
    </ligand>
</feature>
<proteinExistence type="inferred from homology"/>
<feature type="binding site" evidence="7">
    <location>
        <position position="189"/>
    </location>
    <ligand>
        <name>substrate</name>
    </ligand>
</feature>
<comment type="similarity">
    <text evidence="7">Belongs to the OMP decarboxylase family. Type 1 subfamily.</text>
</comment>
<evidence type="ECO:0000256" key="4">
    <source>
        <dbReference type="ARBA" id="ARBA00022975"/>
    </source>
</evidence>
<dbReference type="InterPro" id="IPR011060">
    <property type="entry name" value="RibuloseP-bd_barrel"/>
</dbReference>
<dbReference type="NCBIfam" id="TIGR01740">
    <property type="entry name" value="pyrF"/>
    <property type="match status" value="1"/>
</dbReference>
<dbReference type="PROSITE" id="PS00156">
    <property type="entry name" value="OMPDECASE"/>
    <property type="match status" value="1"/>
</dbReference>
<evidence type="ECO:0000256" key="7">
    <source>
        <dbReference type="HAMAP-Rule" id="MF_01200"/>
    </source>
</evidence>
<dbReference type="Pfam" id="PF00215">
    <property type="entry name" value="OMPdecase"/>
    <property type="match status" value="1"/>
</dbReference>
<organism evidence="10 11">
    <name type="scientific">Synechocystis salina LEGE 00031</name>
    <dbReference type="NCBI Taxonomy" id="1828736"/>
    <lineage>
        <taxon>Bacteria</taxon>
        <taxon>Bacillati</taxon>
        <taxon>Cyanobacteriota</taxon>
        <taxon>Cyanophyceae</taxon>
        <taxon>Synechococcales</taxon>
        <taxon>Merismopediaceae</taxon>
        <taxon>Synechocystis</taxon>
    </lineage>
</organism>
<dbReference type="Gene3D" id="3.20.20.70">
    <property type="entry name" value="Aldolase class I"/>
    <property type="match status" value="1"/>
</dbReference>
<dbReference type="RefSeq" id="WP_194020563.1">
    <property type="nucleotide sequence ID" value="NZ_JADEVV010000050.1"/>
</dbReference>
<dbReference type="EC" id="4.1.1.23" evidence="7"/>
<keyword evidence="4 7" id="KW-0665">Pyrimidine biosynthesis</keyword>
<comment type="catalytic activity">
    <reaction evidence="6 7 8">
        <text>orotidine 5'-phosphate + H(+) = UMP + CO2</text>
        <dbReference type="Rhea" id="RHEA:11596"/>
        <dbReference type="ChEBI" id="CHEBI:15378"/>
        <dbReference type="ChEBI" id="CHEBI:16526"/>
        <dbReference type="ChEBI" id="CHEBI:57538"/>
        <dbReference type="ChEBI" id="CHEBI:57865"/>
        <dbReference type="EC" id="4.1.1.23"/>
    </reaction>
</comment>
<keyword evidence="11" id="KW-1185">Reference proteome</keyword>
<feature type="binding site" evidence="7">
    <location>
        <position position="209"/>
    </location>
    <ligand>
        <name>substrate</name>
    </ligand>
</feature>
<evidence type="ECO:0000259" key="9">
    <source>
        <dbReference type="SMART" id="SM00934"/>
    </source>
</evidence>
<dbReference type="EMBL" id="JADEVV010000050">
    <property type="protein sequence ID" value="MBE9255120.1"/>
    <property type="molecule type" value="Genomic_DNA"/>
</dbReference>